<dbReference type="EMBL" id="JAADJZ010000010">
    <property type="protein sequence ID" value="KAF2871928.1"/>
    <property type="molecule type" value="Genomic_DNA"/>
</dbReference>
<evidence type="ECO:0000256" key="1">
    <source>
        <dbReference type="SAM" id="MobiDB-lite"/>
    </source>
</evidence>
<dbReference type="OrthoDB" id="10685304at2759"/>
<feature type="region of interest" description="Disordered" evidence="1">
    <location>
        <begin position="400"/>
        <end position="420"/>
    </location>
</feature>
<sequence>MATTVQGIKRLRPPLLHQPSRAPPGWNTEASLEHSRKLLPPGGHDDDFHRDKKQKMWTRQILPLRLLREPDEFPLRRRRRVAVELQPHPHVDAPTTPEKLLNLPNSAPAHKSSAILSREQLQDLVAMHVKPFVDPDAAGPSLDTGTQKAVLAPGVSFDTSYTPDVSGLLDNTGAEKGMLGHGSWEDISYTGDVGVLPYNTGVVKRGPADDLLMAACHIPSYDSDPEPEGLPDPNQPQSSPRAPTGPKWLLRLPNAVPAAPKLTRDEEHALVRRHVRGEELDPMSFAVNTGAMKLESDNLARYLDHWNGEMALVPSTTRTPRRKSIYDALDWSGALQRMVQDNLLLALPMEDPLEDQGDFDLQAEMNRCGAVPQWNQNPGAALSEALRGLYNRIARSGHPTSVPLQDVQWQPSSRPQDPTSHTIQLLQHLNLATASPEPRSDTYDGHLARTSSSAVEAYNRSLPMGGSRSHAETATPGASNNGPGRDEAGSGPVSRFQASLKALSEVDAMFDSLWQARLKASEETNRKQRERIKGLELENRFLSGMRGLEQQSRVGIPKK</sequence>
<reference evidence="2 3" key="1">
    <citation type="submission" date="2020-01" db="EMBL/GenBank/DDBJ databases">
        <authorList>
            <consortium name="DOE Joint Genome Institute"/>
            <person name="Haridas S."/>
            <person name="Albert R."/>
            <person name="Binder M."/>
            <person name="Bloem J."/>
            <person name="Labutti K."/>
            <person name="Salamov A."/>
            <person name="Andreopoulos B."/>
            <person name="Baker S.E."/>
            <person name="Barry K."/>
            <person name="Bills G."/>
            <person name="Bluhm B.H."/>
            <person name="Cannon C."/>
            <person name="Castanera R."/>
            <person name="Culley D.E."/>
            <person name="Daum C."/>
            <person name="Ezra D."/>
            <person name="Gonzalez J.B."/>
            <person name="Henrissat B."/>
            <person name="Kuo A."/>
            <person name="Liang C."/>
            <person name="Lipzen A."/>
            <person name="Lutzoni F."/>
            <person name="Magnuson J."/>
            <person name="Mondo S."/>
            <person name="Nolan M."/>
            <person name="Ohm R."/>
            <person name="Pangilinan J."/>
            <person name="Park H.-J.H."/>
            <person name="Ramirez L."/>
            <person name="Alfaro M."/>
            <person name="Sun H."/>
            <person name="Tritt A."/>
            <person name="Yoshinaga Y."/>
            <person name="Zwiers L.-H.L."/>
            <person name="Turgeon B.G."/>
            <person name="Goodwin S.B."/>
            <person name="Spatafora J.W."/>
            <person name="Crous P.W."/>
            <person name="Grigoriev I.V."/>
        </authorList>
    </citation>
    <scope>NUCLEOTIDE SEQUENCE [LARGE SCALE GENOMIC DNA]</scope>
    <source>
        <strain evidence="2 3">CBS 611.86</strain>
    </source>
</reference>
<dbReference type="AlphaFoldDB" id="A0A7C8I6F9"/>
<accession>A0A7C8I6F9</accession>
<feature type="region of interest" description="Disordered" evidence="1">
    <location>
        <begin position="218"/>
        <end position="246"/>
    </location>
</feature>
<feature type="region of interest" description="Disordered" evidence="1">
    <location>
        <begin position="460"/>
        <end position="494"/>
    </location>
</feature>
<organism evidence="2 3">
    <name type="scientific">Massariosphaeria phaeospora</name>
    <dbReference type="NCBI Taxonomy" id="100035"/>
    <lineage>
        <taxon>Eukaryota</taxon>
        <taxon>Fungi</taxon>
        <taxon>Dikarya</taxon>
        <taxon>Ascomycota</taxon>
        <taxon>Pezizomycotina</taxon>
        <taxon>Dothideomycetes</taxon>
        <taxon>Pleosporomycetidae</taxon>
        <taxon>Pleosporales</taxon>
        <taxon>Pleosporales incertae sedis</taxon>
        <taxon>Massariosphaeria</taxon>
    </lineage>
</organism>
<evidence type="ECO:0000313" key="2">
    <source>
        <dbReference type="EMBL" id="KAF2871928.1"/>
    </source>
</evidence>
<protein>
    <submittedName>
        <fullName evidence="2">Uncharacterized protein</fullName>
    </submittedName>
</protein>
<feature type="region of interest" description="Disordered" evidence="1">
    <location>
        <begin position="1"/>
        <end position="32"/>
    </location>
</feature>
<dbReference type="Proteomes" id="UP000481861">
    <property type="component" value="Unassembled WGS sequence"/>
</dbReference>
<gene>
    <name evidence="2" type="ORF">BDV95DRAFT_594214</name>
</gene>
<proteinExistence type="predicted"/>
<keyword evidence="3" id="KW-1185">Reference proteome</keyword>
<name>A0A7C8I6F9_9PLEO</name>
<comment type="caution">
    <text evidence="2">The sequence shown here is derived from an EMBL/GenBank/DDBJ whole genome shotgun (WGS) entry which is preliminary data.</text>
</comment>
<evidence type="ECO:0000313" key="3">
    <source>
        <dbReference type="Proteomes" id="UP000481861"/>
    </source>
</evidence>